<dbReference type="KEGG" id="bbig:BBBOND_0209260"/>
<evidence type="ECO:0000313" key="3">
    <source>
        <dbReference type="Proteomes" id="UP000033188"/>
    </source>
</evidence>
<dbReference type="AlphaFoldDB" id="A0A061D5E0"/>
<dbReference type="Proteomes" id="UP000033188">
    <property type="component" value="Chromosome 2"/>
</dbReference>
<feature type="region of interest" description="Disordered" evidence="1">
    <location>
        <begin position="1"/>
        <end position="69"/>
    </location>
</feature>
<dbReference type="EMBL" id="LK391708">
    <property type="protein sequence ID" value="CDR95773.1"/>
    <property type="molecule type" value="Genomic_DNA"/>
</dbReference>
<proteinExistence type="predicted"/>
<accession>A0A061D5E0</accession>
<organism evidence="2 3">
    <name type="scientific">Babesia bigemina</name>
    <dbReference type="NCBI Taxonomy" id="5866"/>
    <lineage>
        <taxon>Eukaryota</taxon>
        <taxon>Sar</taxon>
        <taxon>Alveolata</taxon>
        <taxon>Apicomplexa</taxon>
        <taxon>Aconoidasida</taxon>
        <taxon>Piroplasmida</taxon>
        <taxon>Babesiidae</taxon>
        <taxon>Babesia</taxon>
    </lineage>
</organism>
<dbReference type="GeneID" id="24564314"/>
<reference evidence="3" key="1">
    <citation type="submission" date="2014-06" db="EMBL/GenBank/DDBJ databases">
        <authorList>
            <person name="Aslett M."/>
            <person name="De Silva N."/>
        </authorList>
    </citation>
    <scope>NUCLEOTIDE SEQUENCE [LARGE SCALE GENOMIC DNA]</scope>
    <source>
        <strain evidence="3">Bond</strain>
    </source>
</reference>
<feature type="compositionally biased region" description="Polar residues" evidence="1">
    <location>
        <begin position="7"/>
        <end position="33"/>
    </location>
</feature>
<protein>
    <submittedName>
        <fullName evidence="2">Uncharacterized protein</fullName>
    </submittedName>
</protein>
<dbReference type="RefSeq" id="XP_012767959.1">
    <property type="nucleotide sequence ID" value="XM_012912505.1"/>
</dbReference>
<gene>
    <name evidence="2" type="ORF">BBBOND_0209260</name>
</gene>
<name>A0A061D5E0_BABBI</name>
<evidence type="ECO:0000313" key="2">
    <source>
        <dbReference type="EMBL" id="CDR95773.1"/>
    </source>
</evidence>
<evidence type="ECO:0000256" key="1">
    <source>
        <dbReference type="SAM" id="MobiDB-lite"/>
    </source>
</evidence>
<dbReference type="VEuPathDB" id="PiroplasmaDB:BBBOND_0209260"/>
<keyword evidence="3" id="KW-1185">Reference proteome</keyword>
<sequence length="69" mass="7570">MSEGHRSQPSGHNQRIAEKNTTATERSRPTTNLVRWMLRHGRANVPKASKGAKIDSSTDDAKGNTPSNE</sequence>